<name>A0ABD6QPJ6_MYCFO</name>
<proteinExistence type="predicted"/>
<feature type="region of interest" description="Disordered" evidence="1">
    <location>
        <begin position="1"/>
        <end position="22"/>
    </location>
</feature>
<dbReference type="AlphaFoldDB" id="A0ABD6QPJ6"/>
<reference evidence="2 3" key="1">
    <citation type="submission" date="2016-07" db="EMBL/GenBank/DDBJ databases">
        <authorList>
            <person name="Sutton G."/>
            <person name="Brinkac L."/>
            <person name="Sanka R."/>
            <person name="Adams M."/>
            <person name="Lau E."/>
            <person name="Kumar A."/>
            <person name="Macaden R."/>
        </authorList>
    </citation>
    <scope>NUCLEOTIDE SEQUENCE [LARGE SCALE GENOMIC DNA]</scope>
    <source>
        <strain evidence="2 3">GA-0871</strain>
    </source>
</reference>
<dbReference type="EMBL" id="MBER01000054">
    <property type="protein sequence ID" value="OMC46859.1"/>
    <property type="molecule type" value="Genomic_DNA"/>
</dbReference>
<dbReference type="Proteomes" id="UP000187001">
    <property type="component" value="Unassembled WGS sequence"/>
</dbReference>
<sequence>MTARKPANTASKPAKAARAPAAAPVVKTAGQQLIDELSKPDYPYTLRFLIEQAAHTADYVERLRALHAGDPDAWLKVKIGVKTVEVVVNDPLKEARMQSEQLRRLLVEIHRQIDQLPATPNGNGDPLSRY</sequence>
<comment type="caution">
    <text evidence="2">The sequence shown here is derived from an EMBL/GenBank/DDBJ whole genome shotgun (WGS) entry which is preliminary data.</text>
</comment>
<evidence type="ECO:0008006" key="4">
    <source>
        <dbReference type="Google" id="ProtNLM"/>
    </source>
</evidence>
<dbReference type="RefSeq" id="WP_076204709.1">
    <property type="nucleotide sequence ID" value="NZ_MBER01000054.1"/>
</dbReference>
<gene>
    <name evidence="2" type="ORF">A5742_25330</name>
</gene>
<evidence type="ECO:0000256" key="1">
    <source>
        <dbReference type="SAM" id="MobiDB-lite"/>
    </source>
</evidence>
<evidence type="ECO:0000313" key="2">
    <source>
        <dbReference type="EMBL" id="OMC46859.1"/>
    </source>
</evidence>
<organism evidence="2 3">
    <name type="scientific">Mycolicibacterium fortuitum</name>
    <name type="common">Mycobacterium fortuitum</name>
    <dbReference type="NCBI Taxonomy" id="1766"/>
    <lineage>
        <taxon>Bacteria</taxon>
        <taxon>Bacillati</taxon>
        <taxon>Actinomycetota</taxon>
        <taxon>Actinomycetes</taxon>
        <taxon>Mycobacteriales</taxon>
        <taxon>Mycobacteriaceae</taxon>
        <taxon>Mycolicibacterium</taxon>
    </lineage>
</organism>
<protein>
    <recommendedName>
        <fullName evidence="4">Terminase small subunit</fullName>
    </recommendedName>
</protein>
<accession>A0ABD6QPJ6</accession>
<evidence type="ECO:0000313" key="3">
    <source>
        <dbReference type="Proteomes" id="UP000187001"/>
    </source>
</evidence>